<gene>
    <name evidence="1" type="ORF">KR76_01330</name>
</gene>
<name>A0A0A1DGT5_NOCSI</name>
<keyword evidence="2" id="KW-1185">Reference proteome</keyword>
<dbReference type="EMBL" id="CP009896">
    <property type="protein sequence ID" value="AIY15748.1"/>
    <property type="molecule type" value="Genomic_DNA"/>
</dbReference>
<dbReference type="AlphaFoldDB" id="A0A0A1DGT5"/>
<sequence length="128" mass="14439">MTWTETHERLRIIREVEAIAAADMSGAVPWRTEWQRHFDGPDGLVAALRSRWLRMCEAQLDAAQGEDQLHDAHRRLRRTECGVLEILRSVEARGGADLDVLRLAGPRRTSTLLPERARRTPRHGGGAA</sequence>
<evidence type="ECO:0000313" key="2">
    <source>
        <dbReference type="Proteomes" id="UP000030300"/>
    </source>
</evidence>
<dbReference type="KEGG" id="psim:KR76_01330"/>
<evidence type="ECO:0000313" key="1">
    <source>
        <dbReference type="EMBL" id="AIY15748.1"/>
    </source>
</evidence>
<accession>A0A0A1DGT5</accession>
<dbReference type="RefSeq" id="WP_038676076.1">
    <property type="nucleotide sequence ID" value="NZ_BJMC01000025.1"/>
</dbReference>
<dbReference type="HOGENOM" id="CLU_1957298_0_0_11"/>
<dbReference type="OrthoDB" id="3693307at2"/>
<reference evidence="1 2" key="1">
    <citation type="journal article" date="2015" name="Genome Announc.">
        <title>Complete Genome Sequence of Steroid-Transforming Nocardioides simplex VKM Ac-2033D.</title>
        <authorList>
            <person name="Shtratnikova V.Y."/>
            <person name="Schelkunov M.I."/>
            <person name="Pekov Y.A."/>
            <person name="Fokina V.V."/>
            <person name="Logacheva M.D."/>
            <person name="Sokolov S.L."/>
            <person name="Bragin E.Y."/>
            <person name="Ashapkin V.V."/>
            <person name="Donova M.V."/>
        </authorList>
    </citation>
    <scope>NUCLEOTIDE SEQUENCE [LARGE SCALE GENOMIC DNA]</scope>
    <source>
        <strain evidence="1 2">VKM Ac-2033D</strain>
    </source>
</reference>
<dbReference type="eggNOG" id="ENOG50323AC">
    <property type="taxonomic scope" value="Bacteria"/>
</dbReference>
<proteinExistence type="predicted"/>
<dbReference type="GeneID" id="96607636"/>
<protein>
    <submittedName>
        <fullName evidence="1">Uncharacterized protein</fullName>
    </submittedName>
</protein>
<organism evidence="1 2">
    <name type="scientific">Nocardioides simplex</name>
    <name type="common">Arthrobacter simplex</name>
    <dbReference type="NCBI Taxonomy" id="2045"/>
    <lineage>
        <taxon>Bacteria</taxon>
        <taxon>Bacillati</taxon>
        <taxon>Actinomycetota</taxon>
        <taxon>Actinomycetes</taxon>
        <taxon>Propionibacteriales</taxon>
        <taxon>Nocardioidaceae</taxon>
        <taxon>Pimelobacter</taxon>
    </lineage>
</organism>
<dbReference type="STRING" id="2045.KR76_01330"/>
<dbReference type="Proteomes" id="UP000030300">
    <property type="component" value="Chromosome"/>
</dbReference>